<dbReference type="Proteomes" id="UP000594262">
    <property type="component" value="Unplaced"/>
</dbReference>
<accession>A0A7M5V016</accession>
<organism evidence="4 5">
    <name type="scientific">Clytia hemisphaerica</name>
    <dbReference type="NCBI Taxonomy" id="252671"/>
    <lineage>
        <taxon>Eukaryota</taxon>
        <taxon>Metazoa</taxon>
        <taxon>Cnidaria</taxon>
        <taxon>Hydrozoa</taxon>
        <taxon>Hydroidolina</taxon>
        <taxon>Leptothecata</taxon>
        <taxon>Obeliida</taxon>
        <taxon>Clytiidae</taxon>
        <taxon>Clytia</taxon>
    </lineage>
</organism>
<feature type="compositionally biased region" description="Basic residues" evidence="2">
    <location>
        <begin position="653"/>
        <end position="663"/>
    </location>
</feature>
<keyword evidence="3" id="KW-0812">Transmembrane</keyword>
<evidence type="ECO:0000256" key="2">
    <source>
        <dbReference type="SAM" id="MobiDB-lite"/>
    </source>
</evidence>
<dbReference type="EnsemblMetazoa" id="CLYHEMT001256.1">
    <property type="protein sequence ID" value="CLYHEMP001256.1"/>
    <property type="gene ID" value="CLYHEMG001256"/>
</dbReference>
<feature type="coiled-coil region" evidence="1">
    <location>
        <begin position="161"/>
        <end position="234"/>
    </location>
</feature>
<evidence type="ECO:0000313" key="5">
    <source>
        <dbReference type="Proteomes" id="UP000594262"/>
    </source>
</evidence>
<keyword evidence="3" id="KW-0472">Membrane</keyword>
<keyword evidence="5" id="KW-1185">Reference proteome</keyword>
<dbReference type="RefSeq" id="XP_066919811.1">
    <property type="nucleotide sequence ID" value="XM_067063710.1"/>
</dbReference>
<sequence>MWWRATSLMTEDLKKSSKARLRKEFYRGGNKIQGSQSGRGNTPSQNSDTDELCQINRTLISYKDVSLPDKLYGGRNTQPCIVTDDKELLQKKIMKELNVGPLEFDIAIQTYQSVIKAQNDEKIHDEREKSNTLSKERQADTKVKGIVDTSQQNSTALLEELRKIEVDYIKMKVDYENLENRNTVAEAEIRRLSLIKEESDLAHREEANALHNTIENLNKQLIMAREEVEEMGVDIKECVADTTSQLKQHFDVLLAEAKEHNQVLLAEKEAEICDKEAQICEMKTYFERELDSVKEQGKSELDQETIQELRKSLDAEQKLLFNTQHSAQQRTEQINAQAVQIVELNDKKAVIKKKLFKATKEIKEANERFAQGREELNKQQQELDDLKAMHEKLIKDNEEERKKHIEELTRKESELVKMCESFKEQINVKEKNVGSLKTQNEELKLAQVECELNHEAEMAKKSEALLRSKNAHMDEISEAKEQIEQLKKEASQMGLMHQEALAAKDDNLKESQLTIGNLQKEKAVSEKKLEAASNSVLRLEKRLNQREVEIRARLEDISAQKKKENADRATIEKQKVSMEKIQNNLKREKKRIESLIRERNAYRDEAHANSMKKIEINKKLEATKEHLQTVKQEYEYKIAQMQTIQEAEAAGKQKQRERKRKSKQAASNDIEANSLIVAAQTNQEFSKPQKAKSSGPNHDQSKKSDLDNGKIKKVTKVQKSSPQRKSRSKASENIVNTSDAIFDQHDTRPWGVYDASLAIFCIGIWFLLIKVCSIVTNDDTLW</sequence>
<evidence type="ECO:0000256" key="3">
    <source>
        <dbReference type="SAM" id="Phobius"/>
    </source>
</evidence>
<name>A0A7M5V016_9CNID</name>
<protein>
    <submittedName>
        <fullName evidence="4">Uncharacterized protein</fullName>
    </submittedName>
</protein>
<feature type="compositionally biased region" description="Polar residues" evidence="2">
    <location>
        <begin position="679"/>
        <end position="698"/>
    </location>
</feature>
<evidence type="ECO:0000256" key="1">
    <source>
        <dbReference type="SAM" id="Coils"/>
    </source>
</evidence>
<reference evidence="4" key="1">
    <citation type="submission" date="2021-01" db="UniProtKB">
        <authorList>
            <consortium name="EnsemblMetazoa"/>
        </authorList>
    </citation>
    <scope>IDENTIFICATION</scope>
</reference>
<feature type="compositionally biased region" description="Polar residues" evidence="2">
    <location>
        <begin position="32"/>
        <end position="47"/>
    </location>
</feature>
<evidence type="ECO:0000313" key="4">
    <source>
        <dbReference type="EnsemblMetazoa" id="CLYHEMP001256.1"/>
    </source>
</evidence>
<dbReference type="AlphaFoldDB" id="A0A7M5V016"/>
<keyword evidence="1" id="KW-0175">Coiled coil</keyword>
<proteinExistence type="predicted"/>
<feature type="compositionally biased region" description="Basic residues" evidence="2">
    <location>
        <begin position="711"/>
        <end position="728"/>
    </location>
</feature>
<feature type="compositionally biased region" description="Basic and acidic residues" evidence="2">
    <location>
        <begin position="699"/>
        <end position="710"/>
    </location>
</feature>
<feature type="transmembrane region" description="Helical" evidence="3">
    <location>
        <begin position="750"/>
        <end position="769"/>
    </location>
</feature>
<feature type="region of interest" description="Disordered" evidence="2">
    <location>
        <begin position="648"/>
        <end position="732"/>
    </location>
</feature>
<dbReference type="GeneID" id="136807133"/>
<feature type="region of interest" description="Disordered" evidence="2">
    <location>
        <begin position="28"/>
        <end position="49"/>
    </location>
</feature>
<keyword evidence="3" id="KW-1133">Transmembrane helix</keyword>